<dbReference type="InterPro" id="IPR050398">
    <property type="entry name" value="HssS/ArlS-like"/>
</dbReference>
<dbReference type="SMART" id="SM00388">
    <property type="entry name" value="HisKA"/>
    <property type="match status" value="1"/>
</dbReference>
<comment type="subcellular location">
    <subcellularLocation>
        <location evidence="2">Cell membrane</location>
        <topology evidence="2">Multi-pass membrane protein</topology>
    </subcellularLocation>
</comment>
<keyword evidence="8" id="KW-0547">Nucleotide-binding</keyword>
<keyword evidence="13 15" id="KW-0472">Membrane</keyword>
<dbReference type="InterPro" id="IPR003594">
    <property type="entry name" value="HATPase_dom"/>
</dbReference>
<keyword evidence="4" id="KW-1003">Cell membrane</keyword>
<dbReference type="PANTHER" id="PTHR45528">
    <property type="entry name" value="SENSOR HISTIDINE KINASE CPXA"/>
    <property type="match status" value="1"/>
</dbReference>
<dbReference type="EC" id="2.7.13.3" evidence="3"/>
<evidence type="ECO:0000313" key="19">
    <source>
        <dbReference type="Proteomes" id="UP000323824"/>
    </source>
</evidence>
<keyword evidence="10" id="KW-0067">ATP-binding</keyword>
<dbReference type="Gene3D" id="1.10.287.130">
    <property type="match status" value="1"/>
</dbReference>
<keyword evidence="12" id="KW-0902">Two-component regulatory system</keyword>
<dbReference type="SUPFAM" id="SSF47384">
    <property type="entry name" value="Homodimeric domain of signal transducing histidine kinase"/>
    <property type="match status" value="1"/>
</dbReference>
<dbReference type="SMART" id="SM00387">
    <property type="entry name" value="HATPase_c"/>
    <property type="match status" value="1"/>
</dbReference>
<gene>
    <name evidence="18" type="ORF">EW093_14855</name>
</gene>
<keyword evidence="7 15" id="KW-0812">Transmembrane</keyword>
<evidence type="ECO:0000313" key="18">
    <source>
        <dbReference type="EMBL" id="QEN05918.1"/>
    </source>
</evidence>
<feature type="domain" description="Signal transduction histidine kinase dimerisation/phosphoacceptor" evidence="17">
    <location>
        <begin position="205"/>
        <end position="269"/>
    </location>
</feature>
<feature type="transmembrane region" description="Helical" evidence="15">
    <location>
        <begin position="6"/>
        <end position="29"/>
    </location>
</feature>
<evidence type="ECO:0000256" key="11">
    <source>
        <dbReference type="ARBA" id="ARBA00022989"/>
    </source>
</evidence>
<keyword evidence="14" id="KW-0175">Coiled coil</keyword>
<evidence type="ECO:0000256" key="5">
    <source>
        <dbReference type="ARBA" id="ARBA00022553"/>
    </source>
</evidence>
<keyword evidence="11 15" id="KW-1133">Transmembrane helix</keyword>
<dbReference type="OrthoDB" id="367096at2"/>
<reference evidence="18 19" key="1">
    <citation type="submission" date="2019-02" db="EMBL/GenBank/DDBJ databases">
        <authorList>
            <person name="Fomenkov A."/>
            <person name="Dubinina G."/>
            <person name="Grabovich M."/>
            <person name="Vincze T."/>
            <person name="Roberts R.J."/>
        </authorList>
    </citation>
    <scope>NUCLEOTIDE SEQUENCE [LARGE SCALE GENOMIC DNA]</scope>
    <source>
        <strain evidence="18 19">P</strain>
    </source>
</reference>
<dbReference type="Proteomes" id="UP000323824">
    <property type="component" value="Chromosome"/>
</dbReference>
<keyword evidence="19" id="KW-1185">Reference proteome</keyword>
<evidence type="ECO:0000256" key="8">
    <source>
        <dbReference type="ARBA" id="ARBA00022741"/>
    </source>
</evidence>
<dbReference type="Gene3D" id="3.30.565.10">
    <property type="entry name" value="Histidine kinase-like ATPase, C-terminal domain"/>
    <property type="match status" value="1"/>
</dbReference>
<keyword evidence="9 18" id="KW-0418">Kinase</keyword>
<sequence>MKINSIFFRIFSGFLIIITLFSIILLVSYNWGLSSAIKNWSNYHLKNSKSLAKSILLGNEVVVPQDNPIFVYNLDRELIFSNRGLGRKSGVDQELEPILSNNILTGYYYSPRMQFLDIEANKEFTKAITKALILALIISTIIATIIALLFSVNISRSTQKIVKFLKRLSKGDSGSYIKVEGSTEVQEIINAINNLSRELLREEELRSQWSRDIAHDLRTPIAALKAQFEGMESGVLDINIGRIKQNIKEVYRLEYMVEDLSELMKLEDPKTSLYIDEINTLDLINQIKIICVEDINKKKIKTSFNSSLTSFIGDEMLLYRGISNIWVNAVRHTNVGGSITFSIYQQDMNIIIDINNSGEIIPKNEISRIFDRLYRGEKSRSSQGSGLGLTICQQVVSLHNGDITVCSDKSTGTTFSIKLPL</sequence>
<feature type="transmembrane region" description="Helical" evidence="15">
    <location>
        <begin position="131"/>
        <end position="152"/>
    </location>
</feature>
<dbReference type="Pfam" id="PF02518">
    <property type="entry name" value="HATPase_c"/>
    <property type="match status" value="1"/>
</dbReference>
<dbReference type="PANTHER" id="PTHR45528:SF1">
    <property type="entry name" value="SENSOR HISTIDINE KINASE CPXA"/>
    <property type="match status" value="1"/>
</dbReference>
<dbReference type="EMBL" id="CP035807">
    <property type="protein sequence ID" value="QEN05918.1"/>
    <property type="molecule type" value="Genomic_DNA"/>
</dbReference>
<evidence type="ECO:0000256" key="12">
    <source>
        <dbReference type="ARBA" id="ARBA00023012"/>
    </source>
</evidence>
<dbReference type="RefSeq" id="WP_149569152.1">
    <property type="nucleotide sequence ID" value="NZ_CP035807.1"/>
</dbReference>
<dbReference type="Gene3D" id="6.10.340.10">
    <property type="match status" value="1"/>
</dbReference>
<dbReference type="KEGG" id="sper:EW093_14855"/>
<keyword evidence="5" id="KW-0597">Phosphoprotein</keyword>
<dbReference type="AlphaFoldDB" id="A0A5C1QEV5"/>
<evidence type="ECO:0000256" key="4">
    <source>
        <dbReference type="ARBA" id="ARBA00022475"/>
    </source>
</evidence>
<dbReference type="CDD" id="cd00082">
    <property type="entry name" value="HisKA"/>
    <property type="match status" value="1"/>
</dbReference>
<proteinExistence type="predicted"/>
<name>A0A5C1QEV5_9SPIO</name>
<evidence type="ECO:0000256" key="14">
    <source>
        <dbReference type="SAM" id="Coils"/>
    </source>
</evidence>
<dbReference type="InterPro" id="IPR004358">
    <property type="entry name" value="Sig_transdc_His_kin-like_C"/>
</dbReference>
<dbReference type="InterPro" id="IPR036097">
    <property type="entry name" value="HisK_dim/P_sf"/>
</dbReference>
<evidence type="ECO:0000256" key="9">
    <source>
        <dbReference type="ARBA" id="ARBA00022777"/>
    </source>
</evidence>
<evidence type="ECO:0000256" key="1">
    <source>
        <dbReference type="ARBA" id="ARBA00000085"/>
    </source>
</evidence>
<dbReference type="GO" id="GO:0005886">
    <property type="term" value="C:plasma membrane"/>
    <property type="evidence" value="ECO:0007669"/>
    <property type="project" value="UniProtKB-SubCell"/>
</dbReference>
<evidence type="ECO:0000259" key="16">
    <source>
        <dbReference type="SMART" id="SM00387"/>
    </source>
</evidence>
<feature type="domain" description="Histidine kinase/HSP90-like ATPase" evidence="16">
    <location>
        <begin position="313"/>
        <end position="421"/>
    </location>
</feature>
<dbReference type="SUPFAM" id="SSF55874">
    <property type="entry name" value="ATPase domain of HSP90 chaperone/DNA topoisomerase II/histidine kinase"/>
    <property type="match status" value="1"/>
</dbReference>
<dbReference type="InterPro" id="IPR003661">
    <property type="entry name" value="HisK_dim/P_dom"/>
</dbReference>
<dbReference type="PRINTS" id="PR00344">
    <property type="entry name" value="BCTRLSENSOR"/>
</dbReference>
<feature type="coiled-coil region" evidence="14">
    <location>
        <begin position="185"/>
        <end position="212"/>
    </location>
</feature>
<evidence type="ECO:0000256" key="13">
    <source>
        <dbReference type="ARBA" id="ARBA00023136"/>
    </source>
</evidence>
<evidence type="ECO:0000256" key="6">
    <source>
        <dbReference type="ARBA" id="ARBA00022679"/>
    </source>
</evidence>
<evidence type="ECO:0000259" key="17">
    <source>
        <dbReference type="SMART" id="SM00388"/>
    </source>
</evidence>
<dbReference type="GO" id="GO:0005524">
    <property type="term" value="F:ATP binding"/>
    <property type="evidence" value="ECO:0007669"/>
    <property type="project" value="UniProtKB-KW"/>
</dbReference>
<comment type="catalytic activity">
    <reaction evidence="1">
        <text>ATP + protein L-histidine = ADP + protein N-phospho-L-histidine.</text>
        <dbReference type="EC" id="2.7.13.3"/>
    </reaction>
</comment>
<dbReference type="GO" id="GO:0000155">
    <property type="term" value="F:phosphorelay sensor kinase activity"/>
    <property type="evidence" value="ECO:0007669"/>
    <property type="project" value="InterPro"/>
</dbReference>
<evidence type="ECO:0000256" key="3">
    <source>
        <dbReference type="ARBA" id="ARBA00012438"/>
    </source>
</evidence>
<accession>A0A5C1QEV5</accession>
<protein>
    <recommendedName>
        <fullName evidence="3">histidine kinase</fullName>
        <ecNumber evidence="3">2.7.13.3</ecNumber>
    </recommendedName>
</protein>
<evidence type="ECO:0000256" key="7">
    <source>
        <dbReference type="ARBA" id="ARBA00022692"/>
    </source>
</evidence>
<keyword evidence="6" id="KW-0808">Transferase</keyword>
<evidence type="ECO:0000256" key="15">
    <source>
        <dbReference type="SAM" id="Phobius"/>
    </source>
</evidence>
<reference evidence="18 19" key="2">
    <citation type="submission" date="2019-09" db="EMBL/GenBank/DDBJ databases">
        <title>Complete Genome Sequence and Methylome Analysis of free living Spirochaetas.</title>
        <authorList>
            <person name="Leshcheva N."/>
            <person name="Mikheeva N."/>
        </authorList>
    </citation>
    <scope>NUCLEOTIDE SEQUENCE [LARGE SCALE GENOMIC DNA]</scope>
    <source>
        <strain evidence="18 19">P</strain>
    </source>
</reference>
<evidence type="ECO:0000256" key="2">
    <source>
        <dbReference type="ARBA" id="ARBA00004651"/>
    </source>
</evidence>
<dbReference type="Pfam" id="PF00512">
    <property type="entry name" value="HisKA"/>
    <property type="match status" value="1"/>
</dbReference>
<dbReference type="InterPro" id="IPR036890">
    <property type="entry name" value="HATPase_C_sf"/>
</dbReference>
<organism evidence="18 19">
    <name type="scientific">Thiospirochaeta perfilievii</name>
    <dbReference type="NCBI Taxonomy" id="252967"/>
    <lineage>
        <taxon>Bacteria</taxon>
        <taxon>Pseudomonadati</taxon>
        <taxon>Spirochaetota</taxon>
        <taxon>Spirochaetia</taxon>
        <taxon>Spirochaetales</taxon>
        <taxon>Spirochaetaceae</taxon>
        <taxon>Thiospirochaeta</taxon>
    </lineage>
</organism>
<evidence type="ECO:0000256" key="10">
    <source>
        <dbReference type="ARBA" id="ARBA00022840"/>
    </source>
</evidence>